<feature type="region of interest" description="Disordered" evidence="1">
    <location>
        <begin position="78"/>
        <end position="136"/>
    </location>
</feature>
<dbReference type="PANTHER" id="PTHR28535:SF1">
    <property type="entry name" value="PROTEIN ZGRF1"/>
    <property type="match status" value="1"/>
</dbReference>
<dbReference type="EMBL" id="CM029039">
    <property type="protein sequence ID" value="KAG2643038.1"/>
    <property type="molecule type" value="Genomic_DNA"/>
</dbReference>
<dbReference type="PANTHER" id="PTHR28535">
    <property type="entry name" value="ZINC FINGER GRF-TYPE CONTAINING 1"/>
    <property type="match status" value="1"/>
</dbReference>
<protein>
    <recommendedName>
        <fullName evidence="2">5'-3' DNA helicase ZGRF1-like N-terminal domain-containing protein</fullName>
    </recommendedName>
</protein>
<feature type="compositionally biased region" description="Low complexity" evidence="1">
    <location>
        <begin position="669"/>
        <end position="682"/>
    </location>
</feature>
<feature type="compositionally biased region" description="Polar residues" evidence="1">
    <location>
        <begin position="384"/>
        <end position="400"/>
    </location>
</feature>
<reference evidence="3" key="1">
    <citation type="submission" date="2020-05" db="EMBL/GenBank/DDBJ databases">
        <title>WGS assembly of Panicum virgatum.</title>
        <authorList>
            <person name="Lovell J.T."/>
            <person name="Jenkins J."/>
            <person name="Shu S."/>
            <person name="Juenger T.E."/>
            <person name="Schmutz J."/>
        </authorList>
    </citation>
    <scope>NUCLEOTIDE SEQUENCE</scope>
    <source>
        <strain evidence="3">AP13</strain>
    </source>
</reference>
<accession>A0A8T0W767</accession>
<gene>
    <name evidence="3" type="ORF">PVAP13_2KG324200</name>
</gene>
<feature type="domain" description="5'-3' DNA helicase ZGRF1-like N-terminal" evidence="2">
    <location>
        <begin position="8"/>
        <end position="77"/>
    </location>
</feature>
<dbReference type="Proteomes" id="UP000823388">
    <property type="component" value="Chromosome 2K"/>
</dbReference>
<name>A0A8T0W767_PANVG</name>
<organism evidence="3 4">
    <name type="scientific">Panicum virgatum</name>
    <name type="common">Blackwell switchgrass</name>
    <dbReference type="NCBI Taxonomy" id="38727"/>
    <lineage>
        <taxon>Eukaryota</taxon>
        <taxon>Viridiplantae</taxon>
        <taxon>Streptophyta</taxon>
        <taxon>Embryophyta</taxon>
        <taxon>Tracheophyta</taxon>
        <taxon>Spermatophyta</taxon>
        <taxon>Magnoliopsida</taxon>
        <taxon>Liliopsida</taxon>
        <taxon>Poales</taxon>
        <taxon>Poaceae</taxon>
        <taxon>PACMAD clade</taxon>
        <taxon>Panicoideae</taxon>
        <taxon>Panicodae</taxon>
        <taxon>Paniceae</taxon>
        <taxon>Panicinae</taxon>
        <taxon>Panicum</taxon>
        <taxon>Panicum sect. Hiantes</taxon>
    </lineage>
</organism>
<dbReference type="GO" id="GO:0006302">
    <property type="term" value="P:double-strand break repair"/>
    <property type="evidence" value="ECO:0007669"/>
    <property type="project" value="TreeGrafter"/>
</dbReference>
<feature type="domain" description="5'-3' DNA helicase ZGRF1-like N-terminal" evidence="2">
    <location>
        <begin position="307"/>
        <end position="382"/>
    </location>
</feature>
<feature type="region of interest" description="Disordered" evidence="1">
    <location>
        <begin position="660"/>
        <end position="717"/>
    </location>
</feature>
<dbReference type="OrthoDB" id="6513042at2759"/>
<feature type="region of interest" description="Disordered" evidence="1">
    <location>
        <begin position="619"/>
        <end position="638"/>
    </location>
</feature>
<sequence>MEAEPPQRWAATYTKHVKQKRKAYHDGALLLYPASGRLVLLDDAGDTLESRFLRSSEELSPGAALSFQAHLVDVGEPEDGPARYASSSASASAAGSRASRRGGGARARPPSSGRVFPPRASRAFANPSKSRGCERWGDGDAAGSEVVDSKFQEWTALYTAQLTQKSKKYHNGFVKLVQASPHLQQIVLLSEDGQVLGSRHLKSGESIESGKKCHFPNYLIEICEAENQKQEESMVHSGQKNGGNTCNKMGLGASSTSKKFVSPQKFHGLDDTASKVTASYGKPESDKVETVAAGCTGSLMKADSGFKEWNALYTTQLTQKAKKYHDGILRLVQIGSHARQIVLLDEYGEVLGNRYLKSVESVESGTKCQLPNYLIEVYEPRNQPNETKLSSKDALNQTGPRDQKNTGDKMSEKSRSPKFVSPFKSQMPRRVTGKTMQALVGHRLPKQPAVTWMHHKISMVAKLNVITNILRGSATSFLPDLGESISSRNGDPLQFHDVQDGKSGCYNSGIRREVGKSTFGNMDDSLRTASQILSIMKPPSEARISQSSQSGQAHYSLASSEARIALDASCRRNSVINDSNRNFDGSWTSGMSHFATQLRASVKSCLNLQTIPRMNSVRDHQWGKSSRNSHPPHDHQTFMRPAAFEGQDLAMFDIPASDMSNADKEKLDSSSQHTESSSGTESCCNIGTDPGLQEDKGRSANQLSTQNSIADAKCDGPAPTSSYTLTCKDPKIQELVDDCPSFDLGF</sequence>
<comment type="caution">
    <text evidence="3">The sequence shown here is derived from an EMBL/GenBank/DDBJ whole genome shotgun (WGS) entry which is preliminary data.</text>
</comment>
<evidence type="ECO:0000313" key="3">
    <source>
        <dbReference type="EMBL" id="KAG2643038.1"/>
    </source>
</evidence>
<feature type="region of interest" description="Disordered" evidence="1">
    <location>
        <begin position="384"/>
        <end position="431"/>
    </location>
</feature>
<evidence type="ECO:0000313" key="4">
    <source>
        <dbReference type="Proteomes" id="UP000823388"/>
    </source>
</evidence>
<feature type="domain" description="5'-3' DNA helicase ZGRF1-like N-terminal" evidence="2">
    <location>
        <begin position="152"/>
        <end position="231"/>
    </location>
</feature>
<dbReference type="InterPro" id="IPR018838">
    <property type="entry name" value="ZGRF1-like_N"/>
</dbReference>
<evidence type="ECO:0000256" key="1">
    <source>
        <dbReference type="SAM" id="MobiDB-lite"/>
    </source>
</evidence>
<dbReference type="InterPro" id="IPR052800">
    <property type="entry name" value="DNA_Repair_Helicase_ZGRF1"/>
</dbReference>
<feature type="compositionally biased region" description="Low complexity" evidence="1">
    <location>
        <begin position="82"/>
        <end position="97"/>
    </location>
</feature>
<feature type="compositionally biased region" description="Basic and acidic residues" evidence="1">
    <location>
        <begin position="401"/>
        <end position="415"/>
    </location>
</feature>
<proteinExistence type="predicted"/>
<dbReference type="AlphaFoldDB" id="A0A8T0W767"/>
<evidence type="ECO:0000259" key="2">
    <source>
        <dbReference type="Pfam" id="PF10382"/>
    </source>
</evidence>
<dbReference type="GO" id="GO:0005634">
    <property type="term" value="C:nucleus"/>
    <property type="evidence" value="ECO:0007669"/>
    <property type="project" value="TreeGrafter"/>
</dbReference>
<feature type="compositionally biased region" description="Polar residues" evidence="1">
    <location>
        <begin position="699"/>
        <end position="709"/>
    </location>
</feature>
<dbReference type="GO" id="GO:0035861">
    <property type="term" value="C:site of double-strand break"/>
    <property type="evidence" value="ECO:0007669"/>
    <property type="project" value="TreeGrafter"/>
</dbReference>
<keyword evidence="4" id="KW-1185">Reference proteome</keyword>
<dbReference type="Pfam" id="PF10382">
    <property type="entry name" value="ZGRF1-like_N"/>
    <property type="match status" value="3"/>
</dbReference>